<evidence type="ECO:0000256" key="1">
    <source>
        <dbReference type="ARBA" id="ARBA00023015"/>
    </source>
</evidence>
<dbReference type="CDD" id="cd06267">
    <property type="entry name" value="PBP1_LacI_sugar_binding-like"/>
    <property type="match status" value="1"/>
</dbReference>
<keyword evidence="2 6" id="KW-0238">DNA-binding</keyword>
<dbReference type="PANTHER" id="PTHR30146:SF153">
    <property type="entry name" value="LACTOSE OPERON REPRESSOR"/>
    <property type="match status" value="1"/>
</dbReference>
<keyword evidence="1" id="KW-0805">Transcription regulation</keyword>
<dbReference type="SUPFAM" id="SSF53822">
    <property type="entry name" value="Periplasmic binding protein-like I"/>
    <property type="match status" value="1"/>
</dbReference>
<accession>A0ABN2T6B8</accession>
<dbReference type="CDD" id="cd01392">
    <property type="entry name" value="HTH_LacI"/>
    <property type="match status" value="1"/>
</dbReference>
<comment type="caution">
    <text evidence="6">The sequence shown here is derived from an EMBL/GenBank/DDBJ whole genome shotgun (WGS) entry which is preliminary data.</text>
</comment>
<sequence length="352" mass="36451">MSGAPQGRGAQGARGDLGGTGDIRGDVSLRAIAEASGKSISTVSRVLRGKPGVSEEARTAVEVALRTLGVRSRQAPRAGTLIALVQAVVRGSDVDPYETLALEVAQRMFRRGWVAVRVATGEDLASSAARLAKAGVSGAIVLGGGTATPEAARLAAHGIPLIRVSNARHEGVAQIVLDSAQGIDTAVRHLVHLGHRRIGLATPEDSSASIRTGAFRKSIADVLHIPATRDQAPVVVGGTGIMSGSQAADQLLRERCTAIISCSPALTFGVLEAARRLGLGVPRDLSILSVGEMPDADVVDPPMSQVAYDWAAIAESVLEELARLVRGAGHPADYLVAPELVLRSSEKPVAQR</sequence>
<dbReference type="InterPro" id="IPR000843">
    <property type="entry name" value="HTH_LacI"/>
</dbReference>
<feature type="compositionally biased region" description="Gly residues" evidence="4">
    <location>
        <begin position="9"/>
        <end position="21"/>
    </location>
</feature>
<dbReference type="Proteomes" id="UP001500755">
    <property type="component" value="Unassembled WGS sequence"/>
</dbReference>
<dbReference type="InterPro" id="IPR028082">
    <property type="entry name" value="Peripla_BP_I"/>
</dbReference>
<dbReference type="Pfam" id="PF00356">
    <property type="entry name" value="LacI"/>
    <property type="match status" value="1"/>
</dbReference>
<feature type="domain" description="HTH lacI-type" evidence="5">
    <location>
        <begin position="27"/>
        <end position="69"/>
    </location>
</feature>
<evidence type="ECO:0000313" key="6">
    <source>
        <dbReference type="EMBL" id="GAA1999929.1"/>
    </source>
</evidence>
<dbReference type="Gene3D" id="3.40.50.2300">
    <property type="match status" value="2"/>
</dbReference>
<dbReference type="Gene3D" id="1.10.260.40">
    <property type="entry name" value="lambda repressor-like DNA-binding domains"/>
    <property type="match status" value="1"/>
</dbReference>
<feature type="region of interest" description="Disordered" evidence="4">
    <location>
        <begin position="1"/>
        <end position="21"/>
    </location>
</feature>
<name>A0ABN2T6B8_9MICO</name>
<evidence type="ECO:0000256" key="4">
    <source>
        <dbReference type="SAM" id="MobiDB-lite"/>
    </source>
</evidence>
<dbReference type="GO" id="GO:0003677">
    <property type="term" value="F:DNA binding"/>
    <property type="evidence" value="ECO:0007669"/>
    <property type="project" value="UniProtKB-KW"/>
</dbReference>
<keyword evidence="3" id="KW-0804">Transcription</keyword>
<protein>
    <submittedName>
        <fullName evidence="6">LacI family DNA-binding transcriptional regulator</fullName>
    </submittedName>
</protein>
<evidence type="ECO:0000256" key="3">
    <source>
        <dbReference type="ARBA" id="ARBA00023163"/>
    </source>
</evidence>
<dbReference type="RefSeq" id="WP_344306595.1">
    <property type="nucleotide sequence ID" value="NZ_BAAANO010000005.1"/>
</dbReference>
<reference evidence="6 7" key="1">
    <citation type="journal article" date="2019" name="Int. J. Syst. Evol. Microbiol.">
        <title>The Global Catalogue of Microorganisms (GCM) 10K type strain sequencing project: providing services to taxonomists for standard genome sequencing and annotation.</title>
        <authorList>
            <consortium name="The Broad Institute Genomics Platform"/>
            <consortium name="The Broad Institute Genome Sequencing Center for Infectious Disease"/>
            <person name="Wu L."/>
            <person name="Ma J."/>
        </authorList>
    </citation>
    <scope>NUCLEOTIDE SEQUENCE [LARGE SCALE GENOMIC DNA]</scope>
    <source>
        <strain evidence="6 7">JCM 14546</strain>
    </source>
</reference>
<dbReference type="InterPro" id="IPR046335">
    <property type="entry name" value="LacI/GalR-like_sensor"/>
</dbReference>
<evidence type="ECO:0000259" key="5">
    <source>
        <dbReference type="PROSITE" id="PS50932"/>
    </source>
</evidence>
<evidence type="ECO:0000313" key="7">
    <source>
        <dbReference type="Proteomes" id="UP001500755"/>
    </source>
</evidence>
<evidence type="ECO:0000256" key="2">
    <source>
        <dbReference type="ARBA" id="ARBA00023125"/>
    </source>
</evidence>
<dbReference type="SMART" id="SM00354">
    <property type="entry name" value="HTH_LACI"/>
    <property type="match status" value="1"/>
</dbReference>
<dbReference type="PROSITE" id="PS50932">
    <property type="entry name" value="HTH_LACI_2"/>
    <property type="match status" value="1"/>
</dbReference>
<dbReference type="InterPro" id="IPR010982">
    <property type="entry name" value="Lambda_DNA-bd_dom_sf"/>
</dbReference>
<proteinExistence type="predicted"/>
<dbReference type="EMBL" id="BAAANO010000005">
    <property type="protein sequence ID" value="GAA1999929.1"/>
    <property type="molecule type" value="Genomic_DNA"/>
</dbReference>
<dbReference type="PANTHER" id="PTHR30146">
    <property type="entry name" value="LACI-RELATED TRANSCRIPTIONAL REPRESSOR"/>
    <property type="match status" value="1"/>
</dbReference>
<keyword evidence="7" id="KW-1185">Reference proteome</keyword>
<gene>
    <name evidence="6" type="ORF">GCM10009755_04520</name>
</gene>
<organism evidence="6 7">
    <name type="scientific">Brevibacterium samyangense</name>
    <dbReference type="NCBI Taxonomy" id="366888"/>
    <lineage>
        <taxon>Bacteria</taxon>
        <taxon>Bacillati</taxon>
        <taxon>Actinomycetota</taxon>
        <taxon>Actinomycetes</taxon>
        <taxon>Micrococcales</taxon>
        <taxon>Brevibacteriaceae</taxon>
        <taxon>Brevibacterium</taxon>
    </lineage>
</organism>
<dbReference type="Pfam" id="PF13377">
    <property type="entry name" value="Peripla_BP_3"/>
    <property type="match status" value="1"/>
</dbReference>
<dbReference type="SUPFAM" id="SSF47413">
    <property type="entry name" value="lambda repressor-like DNA-binding domains"/>
    <property type="match status" value="1"/>
</dbReference>